<reference evidence="2 3" key="1">
    <citation type="submission" date="2016-03" db="EMBL/GenBank/DDBJ databases">
        <title>Draft genome sequence of Paenibacillus antarcticus CECT 5836.</title>
        <authorList>
            <person name="Shin S.-K."/>
            <person name="Yi H."/>
        </authorList>
    </citation>
    <scope>NUCLEOTIDE SEQUENCE [LARGE SCALE GENOMIC DNA]</scope>
    <source>
        <strain evidence="2 3">CECT 5836</strain>
    </source>
</reference>
<dbReference type="AlphaFoldDB" id="A0A168KBB5"/>
<dbReference type="Pfam" id="PF03009">
    <property type="entry name" value="GDPD"/>
    <property type="match status" value="1"/>
</dbReference>
<evidence type="ECO:0000259" key="1">
    <source>
        <dbReference type="Pfam" id="PF03009"/>
    </source>
</evidence>
<dbReference type="RefSeq" id="WP_068652481.1">
    <property type="nucleotide sequence ID" value="NZ_CP043611.1"/>
</dbReference>
<dbReference type="InterPro" id="IPR017946">
    <property type="entry name" value="PLC-like_Pdiesterase_TIM-brl"/>
</dbReference>
<protein>
    <recommendedName>
        <fullName evidence="1">GP-PDE domain-containing protein</fullName>
    </recommendedName>
</protein>
<name>A0A168KBB5_9BACL</name>
<comment type="caution">
    <text evidence="2">The sequence shown here is derived from an EMBL/GenBank/DDBJ whole genome shotgun (WGS) entry which is preliminary data.</text>
</comment>
<evidence type="ECO:0000313" key="2">
    <source>
        <dbReference type="EMBL" id="OAB41801.1"/>
    </source>
</evidence>
<accession>A0A168KBB5</accession>
<dbReference type="CDD" id="cd08583">
    <property type="entry name" value="PI-PLCc_GDPD_SF_unchar1"/>
    <property type="match status" value="1"/>
</dbReference>
<dbReference type="Gene3D" id="3.20.20.190">
    <property type="entry name" value="Phosphatidylinositol (PI) phosphodiesterase"/>
    <property type="match status" value="1"/>
</dbReference>
<proteinExistence type="predicted"/>
<dbReference type="GO" id="GO:0006629">
    <property type="term" value="P:lipid metabolic process"/>
    <property type="evidence" value="ECO:0007669"/>
    <property type="project" value="InterPro"/>
</dbReference>
<feature type="domain" description="GP-PDE" evidence="1">
    <location>
        <begin position="61"/>
        <end position="283"/>
    </location>
</feature>
<dbReference type="Proteomes" id="UP000077355">
    <property type="component" value="Unassembled WGS sequence"/>
</dbReference>
<dbReference type="InterPro" id="IPR030395">
    <property type="entry name" value="GP_PDE_dom"/>
</dbReference>
<organism evidence="2 3">
    <name type="scientific">Paenibacillus antarcticus</name>
    <dbReference type="NCBI Taxonomy" id="253703"/>
    <lineage>
        <taxon>Bacteria</taxon>
        <taxon>Bacillati</taxon>
        <taxon>Bacillota</taxon>
        <taxon>Bacilli</taxon>
        <taxon>Bacillales</taxon>
        <taxon>Paenibacillaceae</taxon>
        <taxon>Paenibacillus</taxon>
    </lineage>
</organism>
<gene>
    <name evidence="2" type="ORF">PBAT_20670</name>
</gene>
<dbReference type="SUPFAM" id="SSF51695">
    <property type="entry name" value="PLC-like phosphodiesterases"/>
    <property type="match status" value="1"/>
</dbReference>
<dbReference type="PANTHER" id="PTHR46211">
    <property type="entry name" value="GLYCEROPHOSPHORYL DIESTER PHOSPHODIESTERASE"/>
    <property type="match status" value="1"/>
</dbReference>
<dbReference type="GO" id="GO:0008081">
    <property type="term" value="F:phosphoric diester hydrolase activity"/>
    <property type="evidence" value="ECO:0007669"/>
    <property type="project" value="InterPro"/>
</dbReference>
<keyword evidence="3" id="KW-1185">Reference proteome</keyword>
<dbReference type="PANTHER" id="PTHR46211:SF14">
    <property type="entry name" value="GLYCEROPHOSPHODIESTER PHOSPHODIESTERASE"/>
    <property type="match status" value="1"/>
</dbReference>
<dbReference type="EMBL" id="LVJI01000044">
    <property type="protein sequence ID" value="OAB41801.1"/>
    <property type="molecule type" value="Genomic_DNA"/>
</dbReference>
<evidence type="ECO:0000313" key="3">
    <source>
        <dbReference type="Proteomes" id="UP000077355"/>
    </source>
</evidence>
<sequence>MRKIIAVVILIGMATLLMYFAFTEDSSGSSRNISTDSSHSNFTDYKLISHAMGSIQNQAYTNSYEAFVANYEQGNRVFEVDLLLTEDNQVVARHEWTQSMTKELQQEEELPEDRQAVPLTHKEFKESDILGKLKPLDWGDILDLMEEYPDIYIVTDTKEQQQVEILNLMVKEAEQRRNPKLLQRIIPQIYDQPMLKTVQGVYEFPSIIYTLYASKDTDQEVIDFVAKNKKITGVTMPENRTSKSFVSELNKVGVVTYVHTINDIADMKKYEKMGIYGFYTDDLSELVLNSANKWYLLGSK</sequence>